<evidence type="ECO:0000256" key="6">
    <source>
        <dbReference type="ARBA" id="ARBA00035183"/>
    </source>
</evidence>
<evidence type="ECO:0000256" key="5">
    <source>
        <dbReference type="ARBA" id="ARBA00023274"/>
    </source>
</evidence>
<comment type="subcellular location">
    <subcellularLocation>
        <location evidence="1">Mitochondrion</location>
    </subcellularLocation>
</comment>
<dbReference type="InterPro" id="IPR018305">
    <property type="entry name" value="Ribosomal_m50"/>
</dbReference>
<evidence type="ECO:0000313" key="9">
    <source>
        <dbReference type="Proteomes" id="UP001562354"/>
    </source>
</evidence>
<keyword evidence="3" id="KW-0689">Ribosomal protein</keyword>
<keyword evidence="9" id="KW-1185">Reference proteome</keyword>
<dbReference type="RefSeq" id="XP_069198033.1">
    <property type="nucleotide sequence ID" value="XM_069345826.1"/>
</dbReference>
<evidence type="ECO:0000256" key="1">
    <source>
        <dbReference type="ARBA" id="ARBA00004173"/>
    </source>
</evidence>
<keyword evidence="4" id="KW-0496">Mitochondrion</keyword>
<comment type="caution">
    <text evidence="8">The sequence shown here is derived from an EMBL/GenBank/DDBJ whole genome shotgun (WGS) entry which is preliminary data.</text>
</comment>
<feature type="coiled-coil region" evidence="7">
    <location>
        <begin position="49"/>
        <end position="76"/>
    </location>
</feature>
<dbReference type="Proteomes" id="UP001562354">
    <property type="component" value="Unassembled WGS sequence"/>
</dbReference>
<proteinExistence type="inferred from homology"/>
<evidence type="ECO:0000256" key="2">
    <source>
        <dbReference type="ARBA" id="ARBA00008860"/>
    </source>
</evidence>
<name>A0ABR3P6H3_9PEZI</name>
<dbReference type="GeneID" id="95979655"/>
<evidence type="ECO:0000256" key="3">
    <source>
        <dbReference type="ARBA" id="ARBA00022980"/>
    </source>
</evidence>
<protein>
    <recommendedName>
        <fullName evidence="6">Large ribosomal subunit protein mL50</fullName>
    </recommendedName>
</protein>
<dbReference type="Pfam" id="PF10501">
    <property type="entry name" value="Ribosomal_L50"/>
    <property type="match status" value="1"/>
</dbReference>
<keyword evidence="5" id="KW-0687">Ribonucleoprotein</keyword>
<gene>
    <name evidence="8" type="ORF">AAFC00_005956</name>
</gene>
<keyword evidence="7" id="KW-0175">Coiled coil</keyword>
<sequence>MRITASLERSLGQLVTPAPTHRICRSCRLQGATFQRRQIQSTTNRAGFFDRFRGKKKEEETDLAELESESAELQRVEPEEVLPEGWAKSPDQDPNYIEATSWDELEQIGSDTWVEDQYDPGDEYTGWNKPMSKSTKVKDSNVEAILFPIARQVFKGLKQTPEKEWLGQRLTEPKVKLQLAKLLQQQNGLRISDYALNSAATLRDIRSVLVVKPKPKKLATALQSAEQLVELPNVKVHARRVTPIDKERTVGRWKLIEQELLERGLPVTGHNGRV</sequence>
<accession>A0ABR3P6H3</accession>
<dbReference type="EMBL" id="JBFMKM010000013">
    <property type="protein sequence ID" value="KAL1301757.1"/>
    <property type="molecule type" value="Genomic_DNA"/>
</dbReference>
<evidence type="ECO:0000313" key="8">
    <source>
        <dbReference type="EMBL" id="KAL1301757.1"/>
    </source>
</evidence>
<organism evidence="8 9">
    <name type="scientific">Neodothiora populina</name>
    <dbReference type="NCBI Taxonomy" id="2781224"/>
    <lineage>
        <taxon>Eukaryota</taxon>
        <taxon>Fungi</taxon>
        <taxon>Dikarya</taxon>
        <taxon>Ascomycota</taxon>
        <taxon>Pezizomycotina</taxon>
        <taxon>Dothideomycetes</taxon>
        <taxon>Dothideomycetidae</taxon>
        <taxon>Dothideales</taxon>
        <taxon>Dothioraceae</taxon>
        <taxon>Neodothiora</taxon>
    </lineage>
</organism>
<comment type="similarity">
    <text evidence="2">Belongs to the mitochondrion-specific ribosomal protein mL50 family.</text>
</comment>
<reference evidence="8 9" key="1">
    <citation type="submission" date="2024-07" db="EMBL/GenBank/DDBJ databases">
        <title>Draft sequence of the Neodothiora populina.</title>
        <authorList>
            <person name="Drown D.D."/>
            <person name="Schuette U.S."/>
            <person name="Buechlein A.B."/>
            <person name="Rusch D.R."/>
            <person name="Winton L.W."/>
            <person name="Adams G.A."/>
        </authorList>
    </citation>
    <scope>NUCLEOTIDE SEQUENCE [LARGE SCALE GENOMIC DNA]</scope>
    <source>
        <strain evidence="8 9">CPC 39397</strain>
    </source>
</reference>
<evidence type="ECO:0000256" key="7">
    <source>
        <dbReference type="SAM" id="Coils"/>
    </source>
</evidence>
<evidence type="ECO:0000256" key="4">
    <source>
        <dbReference type="ARBA" id="ARBA00023128"/>
    </source>
</evidence>